<evidence type="ECO:0000256" key="1">
    <source>
        <dbReference type="SAM" id="MobiDB-lite"/>
    </source>
</evidence>
<keyword evidence="2" id="KW-0812">Transmembrane</keyword>
<sequence>MPHLNLHPGISLSKTLQKWCVQNSGLPGMFIFCGHSHCFYFLFVVCFFLILTRGHFSIFCSDRVGGRERKYPRERDTSSGCHPHDPTTAGDKLQPRYVPLAGTGPQVDALTAEPNRPGNSHCFLM</sequence>
<keyword evidence="2" id="KW-0472">Membrane</keyword>
<dbReference type="AlphaFoldDB" id="A0A7J8C8E9"/>
<dbReference type="Proteomes" id="UP000550707">
    <property type="component" value="Unassembled WGS sequence"/>
</dbReference>
<gene>
    <name evidence="3" type="ORF">HJG59_009868</name>
</gene>
<evidence type="ECO:0000313" key="4">
    <source>
        <dbReference type="Proteomes" id="UP000550707"/>
    </source>
</evidence>
<name>A0A7J8C8E9_MOLMO</name>
<dbReference type="InParanoid" id="A0A7J8C8E9"/>
<protein>
    <submittedName>
        <fullName evidence="3">Uncharacterized protein</fullName>
    </submittedName>
</protein>
<accession>A0A7J8C8E9</accession>
<feature type="compositionally biased region" description="Basic and acidic residues" evidence="1">
    <location>
        <begin position="67"/>
        <end position="85"/>
    </location>
</feature>
<comment type="caution">
    <text evidence="3">The sequence shown here is derived from an EMBL/GenBank/DDBJ whole genome shotgun (WGS) entry which is preliminary data.</text>
</comment>
<feature type="transmembrane region" description="Helical" evidence="2">
    <location>
        <begin position="29"/>
        <end position="51"/>
    </location>
</feature>
<dbReference type="EMBL" id="JACASF010000021">
    <property type="protein sequence ID" value="KAF6407165.1"/>
    <property type="molecule type" value="Genomic_DNA"/>
</dbReference>
<feature type="region of interest" description="Disordered" evidence="1">
    <location>
        <begin position="67"/>
        <end position="96"/>
    </location>
</feature>
<reference evidence="3 4" key="1">
    <citation type="journal article" date="2020" name="Nature">
        <title>Six reference-quality genomes reveal evolution of bat adaptations.</title>
        <authorList>
            <person name="Jebb D."/>
            <person name="Huang Z."/>
            <person name="Pippel M."/>
            <person name="Hughes G.M."/>
            <person name="Lavrichenko K."/>
            <person name="Devanna P."/>
            <person name="Winkler S."/>
            <person name="Jermiin L.S."/>
            <person name="Skirmuntt E.C."/>
            <person name="Katzourakis A."/>
            <person name="Burkitt-Gray L."/>
            <person name="Ray D.A."/>
            <person name="Sullivan K.A.M."/>
            <person name="Roscito J.G."/>
            <person name="Kirilenko B.M."/>
            <person name="Davalos L.M."/>
            <person name="Corthals A.P."/>
            <person name="Power M.L."/>
            <person name="Jones G."/>
            <person name="Ransome R.D."/>
            <person name="Dechmann D.K.N."/>
            <person name="Locatelli A.G."/>
            <person name="Puechmaille S.J."/>
            <person name="Fedrigo O."/>
            <person name="Jarvis E.D."/>
            <person name="Hiller M."/>
            <person name="Vernes S.C."/>
            <person name="Myers E.W."/>
            <person name="Teeling E.C."/>
        </authorList>
    </citation>
    <scope>NUCLEOTIDE SEQUENCE [LARGE SCALE GENOMIC DNA]</scope>
    <source>
        <strain evidence="3">MMolMol1</strain>
        <tissue evidence="3">Muscle</tissue>
    </source>
</reference>
<evidence type="ECO:0000313" key="3">
    <source>
        <dbReference type="EMBL" id="KAF6407165.1"/>
    </source>
</evidence>
<keyword evidence="4" id="KW-1185">Reference proteome</keyword>
<evidence type="ECO:0000256" key="2">
    <source>
        <dbReference type="SAM" id="Phobius"/>
    </source>
</evidence>
<proteinExistence type="predicted"/>
<organism evidence="3 4">
    <name type="scientific">Molossus molossus</name>
    <name type="common">Pallas' mastiff bat</name>
    <name type="synonym">Vespertilio molossus</name>
    <dbReference type="NCBI Taxonomy" id="27622"/>
    <lineage>
        <taxon>Eukaryota</taxon>
        <taxon>Metazoa</taxon>
        <taxon>Chordata</taxon>
        <taxon>Craniata</taxon>
        <taxon>Vertebrata</taxon>
        <taxon>Euteleostomi</taxon>
        <taxon>Mammalia</taxon>
        <taxon>Eutheria</taxon>
        <taxon>Laurasiatheria</taxon>
        <taxon>Chiroptera</taxon>
        <taxon>Yangochiroptera</taxon>
        <taxon>Molossidae</taxon>
        <taxon>Molossus</taxon>
    </lineage>
</organism>
<keyword evidence="2" id="KW-1133">Transmembrane helix</keyword>